<keyword evidence="3" id="KW-0328">Glycosyltransferase</keyword>
<evidence type="ECO:0000313" key="11">
    <source>
        <dbReference type="EMBL" id="AYF77267.1"/>
    </source>
</evidence>
<keyword evidence="5 8" id="KW-0812">Transmembrane</keyword>
<dbReference type="InterPro" id="IPR038731">
    <property type="entry name" value="RgtA/B/C-like"/>
</dbReference>
<keyword evidence="7 8" id="KW-0472">Membrane</keyword>
<dbReference type="InterPro" id="IPR056785">
    <property type="entry name" value="YkcA/B-like_C"/>
</dbReference>
<dbReference type="PANTHER" id="PTHR33908">
    <property type="entry name" value="MANNOSYLTRANSFERASE YKCB-RELATED"/>
    <property type="match status" value="1"/>
</dbReference>
<dbReference type="GO" id="GO:0009103">
    <property type="term" value="P:lipopolysaccharide biosynthetic process"/>
    <property type="evidence" value="ECO:0007669"/>
    <property type="project" value="UniProtKB-ARBA"/>
</dbReference>
<feature type="transmembrane region" description="Helical" evidence="8">
    <location>
        <begin position="67"/>
        <end position="89"/>
    </location>
</feature>
<feature type="transmembrane region" description="Helical" evidence="8">
    <location>
        <begin position="95"/>
        <end position="114"/>
    </location>
</feature>
<feature type="transmembrane region" description="Helical" evidence="8">
    <location>
        <begin position="419"/>
        <end position="438"/>
    </location>
</feature>
<dbReference type="AlphaFoldDB" id="A0A386ZI92"/>
<feature type="domain" description="Putative mannosyltransferase YkcA/B-like C-terminal" evidence="10">
    <location>
        <begin position="480"/>
        <end position="551"/>
    </location>
</feature>
<feature type="transmembrane region" description="Helical" evidence="8">
    <location>
        <begin position="392"/>
        <end position="412"/>
    </location>
</feature>
<feature type="transmembrane region" description="Helical" evidence="8">
    <location>
        <begin position="316"/>
        <end position="334"/>
    </location>
</feature>
<organism evidence="11 12">
    <name type="scientific">Nocardia yunnanensis</name>
    <dbReference type="NCBI Taxonomy" id="2382165"/>
    <lineage>
        <taxon>Bacteria</taxon>
        <taxon>Bacillati</taxon>
        <taxon>Actinomycetota</taxon>
        <taxon>Actinomycetes</taxon>
        <taxon>Mycobacteriales</taxon>
        <taxon>Nocardiaceae</taxon>
        <taxon>Nocardia</taxon>
    </lineage>
</organism>
<evidence type="ECO:0000256" key="6">
    <source>
        <dbReference type="ARBA" id="ARBA00022989"/>
    </source>
</evidence>
<dbReference type="GO" id="GO:0005886">
    <property type="term" value="C:plasma membrane"/>
    <property type="evidence" value="ECO:0007669"/>
    <property type="project" value="UniProtKB-SubCell"/>
</dbReference>
<dbReference type="PANTHER" id="PTHR33908:SF3">
    <property type="entry name" value="UNDECAPRENYL PHOSPHATE-ALPHA-4-AMINO-4-DEOXY-L-ARABINOSE ARABINOSYL TRANSFERASE"/>
    <property type="match status" value="1"/>
</dbReference>
<dbReference type="Pfam" id="PF24878">
    <property type="entry name" value="YkcB_C"/>
    <property type="match status" value="1"/>
</dbReference>
<keyword evidence="12" id="KW-1185">Reference proteome</keyword>
<evidence type="ECO:0000259" key="10">
    <source>
        <dbReference type="Pfam" id="PF24878"/>
    </source>
</evidence>
<evidence type="ECO:0000259" key="9">
    <source>
        <dbReference type="Pfam" id="PF13231"/>
    </source>
</evidence>
<name>A0A386ZI92_9NOCA</name>
<feature type="transmembrane region" description="Helical" evidence="8">
    <location>
        <begin position="367"/>
        <end position="386"/>
    </location>
</feature>
<sequence>MAAVLYAWGIGAQTPHLYYSAAARSMSMSWHNFFYAAFDPDATISIDKLPGAIWIQALSVRIFGPHLWAYLLPQIVEGVLTVLVLYRAVRRLSGPYAAIVAAAVAAVAPAAVALNRGNISDTLLILLLVLAADQAAAAIVSGRVRPLLYCGLCVGLGFQAKMVQAWLIVPALAAAVLIAAPKSGLRQRIKGLAGFGVLAVVVSLSWMTVVSLLPAAHRPYVDGSHDNSLFDQVFVYNGASRTNDGFGIGAANFVTGGDGGGYRAALVLGPDNRFDHVFGGGGGREAGWLVPLALICLLALAWAARRRPRTDHETAGLTLWGGWLVIHVAVFLFIGTVNPYYLAVLIPSVAALIGMGANAFRQSNGRSVRVGGLLAVAATAAYGWWLSGSAPGWVRLALIVVAAVCVVAAIRVHDTLATVLLLVAALAAPTAAAVSVVVDGYGPLDTPYESARARQITQGFMAASIDEARKLNADLAKSPGRPPYPLVTYTTALASPFVLVSGRQVPSIGGFTGAAPVPTTAEVARMIDSGAVGIVLLTVANDERLTWVRQHCRELPGQGDGSAVLAYNCARH</sequence>
<feature type="domain" description="Glycosyltransferase RgtA/B/C/D-like" evidence="9">
    <location>
        <begin position="49"/>
        <end position="206"/>
    </location>
</feature>
<evidence type="ECO:0000256" key="4">
    <source>
        <dbReference type="ARBA" id="ARBA00022679"/>
    </source>
</evidence>
<protein>
    <submittedName>
        <fullName evidence="11">Uncharacterized protein</fullName>
    </submittedName>
</protein>
<dbReference type="Proteomes" id="UP000267164">
    <property type="component" value="Chromosome"/>
</dbReference>
<evidence type="ECO:0000256" key="7">
    <source>
        <dbReference type="ARBA" id="ARBA00023136"/>
    </source>
</evidence>
<evidence type="ECO:0000256" key="1">
    <source>
        <dbReference type="ARBA" id="ARBA00004651"/>
    </source>
</evidence>
<evidence type="ECO:0000313" key="12">
    <source>
        <dbReference type="Proteomes" id="UP000267164"/>
    </source>
</evidence>
<dbReference type="InterPro" id="IPR050297">
    <property type="entry name" value="LipidA_mod_glycosyltrf_83"/>
</dbReference>
<dbReference type="Pfam" id="PF13231">
    <property type="entry name" value="PMT_2"/>
    <property type="match status" value="1"/>
</dbReference>
<proteinExistence type="predicted"/>
<gene>
    <name evidence="11" type="ORF">D7D52_29455</name>
</gene>
<dbReference type="GO" id="GO:0016763">
    <property type="term" value="F:pentosyltransferase activity"/>
    <property type="evidence" value="ECO:0007669"/>
    <property type="project" value="TreeGrafter"/>
</dbReference>
<feature type="transmembrane region" description="Helical" evidence="8">
    <location>
        <begin position="123"/>
        <end position="142"/>
    </location>
</feature>
<evidence type="ECO:0000256" key="3">
    <source>
        <dbReference type="ARBA" id="ARBA00022676"/>
    </source>
</evidence>
<accession>A0A386ZI92</accession>
<feature type="transmembrane region" description="Helical" evidence="8">
    <location>
        <begin position="192"/>
        <end position="213"/>
    </location>
</feature>
<keyword evidence="6 8" id="KW-1133">Transmembrane helix</keyword>
<comment type="subcellular location">
    <subcellularLocation>
        <location evidence="1">Cell membrane</location>
        <topology evidence="1">Multi-pass membrane protein</topology>
    </subcellularLocation>
</comment>
<dbReference type="EMBL" id="CP032568">
    <property type="protein sequence ID" value="AYF77267.1"/>
    <property type="molecule type" value="Genomic_DNA"/>
</dbReference>
<evidence type="ECO:0000256" key="5">
    <source>
        <dbReference type="ARBA" id="ARBA00022692"/>
    </source>
</evidence>
<evidence type="ECO:0000256" key="2">
    <source>
        <dbReference type="ARBA" id="ARBA00022475"/>
    </source>
</evidence>
<reference evidence="11 12" key="1">
    <citation type="submission" date="2018-09" db="EMBL/GenBank/DDBJ databases">
        <title>Nocardia yunnanensis sp. nov., an actinomycete isolated from a soil sample.</title>
        <authorList>
            <person name="Zhang J."/>
        </authorList>
    </citation>
    <scope>NUCLEOTIDE SEQUENCE [LARGE SCALE GENOMIC DNA]</scope>
    <source>
        <strain evidence="11 12">CFHS0054</strain>
    </source>
</reference>
<keyword evidence="2" id="KW-1003">Cell membrane</keyword>
<feature type="transmembrane region" description="Helical" evidence="8">
    <location>
        <begin position="162"/>
        <end position="180"/>
    </location>
</feature>
<evidence type="ECO:0000256" key="8">
    <source>
        <dbReference type="SAM" id="Phobius"/>
    </source>
</evidence>
<feature type="transmembrane region" description="Helical" evidence="8">
    <location>
        <begin position="340"/>
        <end position="360"/>
    </location>
</feature>
<dbReference type="KEGG" id="nyu:D7D52_29455"/>
<keyword evidence="4" id="KW-0808">Transferase</keyword>
<dbReference type="OrthoDB" id="5241882at2"/>
<dbReference type="GO" id="GO:0010041">
    <property type="term" value="P:response to iron(III) ion"/>
    <property type="evidence" value="ECO:0007669"/>
    <property type="project" value="TreeGrafter"/>
</dbReference>
<feature type="transmembrane region" description="Helical" evidence="8">
    <location>
        <begin position="286"/>
        <end position="304"/>
    </location>
</feature>